<name>A0A0N5BCG5_STREA</name>
<evidence type="ECO:0000313" key="2">
    <source>
        <dbReference type="WBParaSite" id="SPAL_0000371300.1"/>
    </source>
</evidence>
<dbReference type="Proteomes" id="UP000046392">
    <property type="component" value="Unplaced"/>
</dbReference>
<protein>
    <submittedName>
        <fullName evidence="2">Ovule protein</fullName>
    </submittedName>
</protein>
<organism evidence="1 2">
    <name type="scientific">Strongyloides papillosus</name>
    <name type="common">Intestinal threadworm</name>
    <dbReference type="NCBI Taxonomy" id="174720"/>
    <lineage>
        <taxon>Eukaryota</taxon>
        <taxon>Metazoa</taxon>
        <taxon>Ecdysozoa</taxon>
        <taxon>Nematoda</taxon>
        <taxon>Chromadorea</taxon>
        <taxon>Rhabditida</taxon>
        <taxon>Tylenchina</taxon>
        <taxon>Panagrolaimomorpha</taxon>
        <taxon>Strongyloidoidea</taxon>
        <taxon>Strongyloididae</taxon>
        <taxon>Strongyloides</taxon>
    </lineage>
</organism>
<evidence type="ECO:0000313" key="1">
    <source>
        <dbReference type="Proteomes" id="UP000046392"/>
    </source>
</evidence>
<proteinExistence type="predicted"/>
<dbReference type="WBParaSite" id="SPAL_0000371300.1">
    <property type="protein sequence ID" value="SPAL_0000371300.1"/>
    <property type="gene ID" value="SPAL_0000371300"/>
</dbReference>
<keyword evidence="1" id="KW-1185">Reference proteome</keyword>
<dbReference type="AlphaFoldDB" id="A0A0N5BCG5"/>
<accession>A0A0N5BCG5</accession>
<sequence length="67" mass="7945">RIPQKLGVPLRHVIRQPYLFAIIIQEEILLENLSIKQNHHVIMILIVRYLMKDFVIILLDCVKKISN</sequence>
<reference evidence="2" key="1">
    <citation type="submission" date="2017-02" db="UniProtKB">
        <authorList>
            <consortium name="WormBaseParasite"/>
        </authorList>
    </citation>
    <scope>IDENTIFICATION</scope>
</reference>